<reference evidence="2 3" key="1">
    <citation type="submission" date="2023-07" db="EMBL/GenBank/DDBJ databases">
        <title>Genomic Encyclopedia of Type Strains, Phase IV (KMG-IV): sequencing the most valuable type-strain genomes for metagenomic binning, comparative biology and taxonomic classification.</title>
        <authorList>
            <person name="Goeker M."/>
        </authorList>
    </citation>
    <scope>NUCLEOTIDE SEQUENCE [LARGE SCALE GENOMIC DNA]</scope>
    <source>
        <strain evidence="2 3">DSM 19619</strain>
    </source>
</reference>
<dbReference type="Proteomes" id="UP001242480">
    <property type="component" value="Unassembled WGS sequence"/>
</dbReference>
<organism evidence="2 3">
    <name type="scientific">Labrys wisconsinensis</name>
    <dbReference type="NCBI Taxonomy" id="425677"/>
    <lineage>
        <taxon>Bacteria</taxon>
        <taxon>Pseudomonadati</taxon>
        <taxon>Pseudomonadota</taxon>
        <taxon>Alphaproteobacteria</taxon>
        <taxon>Hyphomicrobiales</taxon>
        <taxon>Xanthobacteraceae</taxon>
        <taxon>Labrys</taxon>
    </lineage>
</organism>
<proteinExistence type="predicted"/>
<keyword evidence="3" id="KW-1185">Reference proteome</keyword>
<accession>A0ABU0JBI1</accession>
<evidence type="ECO:0000313" key="3">
    <source>
        <dbReference type="Proteomes" id="UP001242480"/>
    </source>
</evidence>
<dbReference type="InterPro" id="IPR015867">
    <property type="entry name" value="N-reg_PII/ATP_PRibTrfase_C"/>
</dbReference>
<evidence type="ECO:0000313" key="2">
    <source>
        <dbReference type="EMBL" id="MDQ0471641.1"/>
    </source>
</evidence>
<sequence>MQDHPALAPFETASSRYEAVFLVSFQAPEDEAEAILDRLAAVDPLVLGAYDRCSWQSAPGLERYRPRPGAMAGAEEALRRRPGIVEVSFQIGRDPERLARVVEAIAAAHSYQEPVVLIREALASRAKGGDADNPNRWWNRGGDWKDAAP</sequence>
<dbReference type="EMBL" id="JAUSVX010000009">
    <property type="protein sequence ID" value="MDQ0471641.1"/>
    <property type="molecule type" value="Genomic_DNA"/>
</dbReference>
<feature type="region of interest" description="Disordered" evidence="1">
    <location>
        <begin position="127"/>
        <end position="149"/>
    </location>
</feature>
<name>A0ABU0JBI1_9HYPH</name>
<protein>
    <submittedName>
        <fullName evidence="2">Uncharacterized protein</fullName>
    </submittedName>
</protein>
<comment type="caution">
    <text evidence="2">The sequence shown here is derived from an EMBL/GenBank/DDBJ whole genome shotgun (WGS) entry which is preliminary data.</text>
</comment>
<evidence type="ECO:0000256" key="1">
    <source>
        <dbReference type="SAM" id="MobiDB-lite"/>
    </source>
</evidence>
<dbReference type="RefSeq" id="WP_307277154.1">
    <property type="nucleotide sequence ID" value="NZ_JAUSVX010000009.1"/>
</dbReference>
<gene>
    <name evidence="2" type="ORF">QO011_004666</name>
</gene>
<dbReference type="Gene3D" id="3.30.70.120">
    <property type="match status" value="1"/>
</dbReference>